<reference evidence="3 4" key="1">
    <citation type="submission" date="2024-03" db="EMBL/GenBank/DDBJ databases">
        <title>First Report of Pectobacterium brasiliscabiei causing potato scab in china.</title>
        <authorList>
            <person name="Handique U."/>
        </authorList>
    </citation>
    <scope>NUCLEOTIDE SEQUENCE [LARGE SCALE GENOMIC DNA]</scope>
    <source>
        <strain evidence="3 4">ZRIMU1503</strain>
    </source>
</reference>
<dbReference type="RefSeq" id="WP_336558380.1">
    <property type="nucleotide sequence ID" value="NZ_JBBAYL010000008.1"/>
</dbReference>
<protein>
    <submittedName>
        <fullName evidence="3">Uncharacterized protein</fullName>
    </submittedName>
</protein>
<sequence>MSQTEQTQETAAGEQPAEPGEPSERAERIAKAVLVAVALLAAWGLVAAMPEIAYVVTGILVCLGWQKARARLARHGDDGQEPEEEAVEVDVAAALRDLSGDAGTSVLLTTLRDRLKLPDTKAVKALLDEADIPHKAVRTPAGNGPGVYKTDIPPAPSPADEPHGERCCCRSDDNNNADNAPDGGGQKGTRVEAIGDGGRRVSEVDDHTCSNRPAPDPDDA</sequence>
<name>A0ABU8GH22_9ACTN</name>
<feature type="region of interest" description="Disordered" evidence="1">
    <location>
        <begin position="136"/>
        <end position="220"/>
    </location>
</feature>
<keyword evidence="2" id="KW-0472">Membrane</keyword>
<dbReference type="Proteomes" id="UP001365781">
    <property type="component" value="Unassembled WGS sequence"/>
</dbReference>
<gene>
    <name evidence="3" type="ORF">WB403_25260</name>
</gene>
<keyword evidence="2" id="KW-0812">Transmembrane</keyword>
<evidence type="ECO:0000313" key="4">
    <source>
        <dbReference type="Proteomes" id="UP001365781"/>
    </source>
</evidence>
<proteinExistence type="predicted"/>
<evidence type="ECO:0000256" key="2">
    <source>
        <dbReference type="SAM" id="Phobius"/>
    </source>
</evidence>
<comment type="caution">
    <text evidence="3">The sequence shown here is derived from an EMBL/GenBank/DDBJ whole genome shotgun (WGS) entry which is preliminary data.</text>
</comment>
<organism evidence="3 4">
    <name type="scientific">Streptomyces brasiliscabiei</name>
    <dbReference type="NCBI Taxonomy" id="2736302"/>
    <lineage>
        <taxon>Bacteria</taxon>
        <taxon>Bacillati</taxon>
        <taxon>Actinomycetota</taxon>
        <taxon>Actinomycetes</taxon>
        <taxon>Kitasatosporales</taxon>
        <taxon>Streptomycetaceae</taxon>
        <taxon>Streptomyces</taxon>
    </lineage>
</organism>
<keyword evidence="2" id="KW-1133">Transmembrane helix</keyword>
<feature type="compositionally biased region" description="Basic and acidic residues" evidence="1">
    <location>
        <begin position="197"/>
        <end position="209"/>
    </location>
</feature>
<feature type="compositionally biased region" description="Basic and acidic residues" evidence="1">
    <location>
        <begin position="160"/>
        <end position="173"/>
    </location>
</feature>
<keyword evidence="4" id="KW-1185">Reference proteome</keyword>
<feature type="compositionally biased region" description="Polar residues" evidence="1">
    <location>
        <begin position="1"/>
        <end position="10"/>
    </location>
</feature>
<dbReference type="EMBL" id="JBBAYM010000017">
    <property type="protein sequence ID" value="MEI5612470.1"/>
    <property type="molecule type" value="Genomic_DNA"/>
</dbReference>
<feature type="region of interest" description="Disordered" evidence="1">
    <location>
        <begin position="1"/>
        <end position="25"/>
    </location>
</feature>
<accession>A0ABU8GH22</accession>
<evidence type="ECO:0000256" key="1">
    <source>
        <dbReference type="SAM" id="MobiDB-lite"/>
    </source>
</evidence>
<feature type="transmembrane region" description="Helical" evidence="2">
    <location>
        <begin position="32"/>
        <end position="65"/>
    </location>
</feature>
<evidence type="ECO:0000313" key="3">
    <source>
        <dbReference type="EMBL" id="MEI5612470.1"/>
    </source>
</evidence>